<name>A0ABP6Z6Z9_9ACTN</name>
<dbReference type="EMBL" id="BAABAA010000029">
    <property type="protein sequence ID" value="GAA3600371.1"/>
    <property type="molecule type" value="Genomic_DNA"/>
</dbReference>
<keyword evidence="1" id="KW-1133">Transmembrane helix</keyword>
<dbReference type="Proteomes" id="UP001501222">
    <property type="component" value="Unassembled WGS sequence"/>
</dbReference>
<proteinExistence type="predicted"/>
<evidence type="ECO:0000313" key="2">
    <source>
        <dbReference type="EMBL" id="GAA3600371.1"/>
    </source>
</evidence>
<sequence length="224" mass="25222">MNSSLAMLGLLLLVAITCLTFAGLIGLVVWVVRLVRQRRGLREEAMRQLGWVWVEPEPRLADVAAQTWRRGRPLSMAAGPYRGHRIRCLDYTYLSNDGTTTAQVGHLVALELPCVLPPITLTGDSRLLRILDGRDHEPESGLFNDAFRISCTDRRYASGLLHPRLVEFMLSNRWLDWRITGNTLISWSTGKWAPIEALGRLDALCQIAELIPNFLLSEYGRASQ</sequence>
<accession>A0ABP6Z6Z9</accession>
<evidence type="ECO:0000313" key="3">
    <source>
        <dbReference type="Proteomes" id="UP001501222"/>
    </source>
</evidence>
<comment type="caution">
    <text evidence="2">The sequence shown here is derived from an EMBL/GenBank/DDBJ whole genome shotgun (WGS) entry which is preliminary data.</text>
</comment>
<protein>
    <recommendedName>
        <fullName evidence="4">DUF3137 domain-containing protein</fullName>
    </recommendedName>
</protein>
<evidence type="ECO:0000256" key="1">
    <source>
        <dbReference type="SAM" id="Phobius"/>
    </source>
</evidence>
<keyword evidence="3" id="KW-1185">Reference proteome</keyword>
<evidence type="ECO:0008006" key="4">
    <source>
        <dbReference type="Google" id="ProtNLM"/>
    </source>
</evidence>
<gene>
    <name evidence="2" type="ORF">GCM10022235_85370</name>
</gene>
<feature type="transmembrane region" description="Helical" evidence="1">
    <location>
        <begin position="6"/>
        <end position="32"/>
    </location>
</feature>
<keyword evidence="1" id="KW-0812">Transmembrane</keyword>
<keyword evidence="1" id="KW-0472">Membrane</keyword>
<dbReference type="RefSeq" id="WP_344850545.1">
    <property type="nucleotide sequence ID" value="NZ_BAABAA010000029.1"/>
</dbReference>
<reference evidence="3" key="1">
    <citation type="journal article" date="2019" name="Int. J. Syst. Evol. Microbiol.">
        <title>The Global Catalogue of Microorganisms (GCM) 10K type strain sequencing project: providing services to taxonomists for standard genome sequencing and annotation.</title>
        <authorList>
            <consortium name="The Broad Institute Genomics Platform"/>
            <consortium name="The Broad Institute Genome Sequencing Center for Infectious Disease"/>
            <person name="Wu L."/>
            <person name="Ma J."/>
        </authorList>
    </citation>
    <scope>NUCLEOTIDE SEQUENCE [LARGE SCALE GENOMIC DNA]</scope>
    <source>
        <strain evidence="3">JCM 16928</strain>
    </source>
</reference>
<organism evidence="2 3">
    <name type="scientific">Kribbella ginsengisoli</name>
    <dbReference type="NCBI Taxonomy" id="363865"/>
    <lineage>
        <taxon>Bacteria</taxon>
        <taxon>Bacillati</taxon>
        <taxon>Actinomycetota</taxon>
        <taxon>Actinomycetes</taxon>
        <taxon>Propionibacteriales</taxon>
        <taxon>Kribbellaceae</taxon>
        <taxon>Kribbella</taxon>
    </lineage>
</organism>